<dbReference type="InterPro" id="IPR018499">
    <property type="entry name" value="Tetraspanin/Peripherin"/>
</dbReference>
<keyword evidence="4 5" id="KW-0472">Membrane</keyword>
<evidence type="ECO:0000256" key="3">
    <source>
        <dbReference type="ARBA" id="ARBA00022989"/>
    </source>
</evidence>
<feature type="transmembrane region" description="Helical" evidence="5">
    <location>
        <begin position="52"/>
        <end position="74"/>
    </location>
</feature>
<evidence type="ECO:0000313" key="7">
    <source>
        <dbReference type="Proteomes" id="UP000759131"/>
    </source>
</evidence>
<protein>
    <recommendedName>
        <fullName evidence="8">Tetraspanin</fullName>
    </recommendedName>
</protein>
<keyword evidence="3 5" id="KW-1133">Transmembrane helix</keyword>
<keyword evidence="2 5" id="KW-0812">Transmembrane</keyword>
<proteinExistence type="predicted"/>
<dbReference type="GO" id="GO:0005886">
    <property type="term" value="C:plasma membrane"/>
    <property type="evidence" value="ECO:0007669"/>
    <property type="project" value="TreeGrafter"/>
</dbReference>
<gene>
    <name evidence="6" type="ORF">OSB1V03_LOCUS508</name>
</gene>
<name>A0A7R9KDT2_9ACAR</name>
<dbReference type="Gene3D" id="1.10.1450.10">
    <property type="entry name" value="Tetraspanin"/>
    <property type="match status" value="1"/>
</dbReference>
<dbReference type="AlphaFoldDB" id="A0A7R9KDT2"/>
<dbReference type="Proteomes" id="UP000759131">
    <property type="component" value="Unassembled WGS sequence"/>
</dbReference>
<sequence length="140" mass="16062">MAKVTKILLFFFNLVLWLCAWVITGIGIWLIVDPKSYEPSRYIDTYNIVTAAYIMIVVGGVIMFAGLLGCAAAFTEHSVLLTLLYNFAFRELIAELQQYPYDDRARGFIDFFQVKLRCCGVVSLNDYQRVVLWRYASFSS</sequence>
<comment type="subcellular location">
    <subcellularLocation>
        <location evidence="1">Membrane</location>
        <topology evidence="1">Multi-pass membrane protein</topology>
    </subcellularLocation>
</comment>
<dbReference type="InterPro" id="IPR008952">
    <property type="entry name" value="Tetraspanin_EC2_sf"/>
</dbReference>
<dbReference type="Pfam" id="PF00335">
    <property type="entry name" value="Tetraspanin"/>
    <property type="match status" value="1"/>
</dbReference>
<dbReference type="PRINTS" id="PR00259">
    <property type="entry name" value="TMFOUR"/>
</dbReference>
<evidence type="ECO:0000256" key="2">
    <source>
        <dbReference type="ARBA" id="ARBA00022692"/>
    </source>
</evidence>
<dbReference type="SUPFAM" id="SSF48652">
    <property type="entry name" value="Tetraspanin"/>
    <property type="match status" value="1"/>
</dbReference>
<feature type="transmembrane region" description="Helical" evidence="5">
    <location>
        <begin position="7"/>
        <end position="32"/>
    </location>
</feature>
<reference evidence="6" key="1">
    <citation type="submission" date="2020-11" db="EMBL/GenBank/DDBJ databases">
        <authorList>
            <person name="Tran Van P."/>
        </authorList>
    </citation>
    <scope>NUCLEOTIDE SEQUENCE</scope>
</reference>
<dbReference type="OrthoDB" id="10051670at2759"/>
<evidence type="ECO:0008006" key="8">
    <source>
        <dbReference type="Google" id="ProtNLM"/>
    </source>
</evidence>
<evidence type="ECO:0000256" key="4">
    <source>
        <dbReference type="ARBA" id="ARBA00023136"/>
    </source>
</evidence>
<evidence type="ECO:0000313" key="6">
    <source>
        <dbReference type="EMBL" id="CAD7620012.1"/>
    </source>
</evidence>
<evidence type="ECO:0000256" key="5">
    <source>
        <dbReference type="SAM" id="Phobius"/>
    </source>
</evidence>
<keyword evidence="7" id="KW-1185">Reference proteome</keyword>
<dbReference type="EMBL" id="CAJPIZ010000102">
    <property type="protein sequence ID" value="CAG2100442.1"/>
    <property type="molecule type" value="Genomic_DNA"/>
</dbReference>
<accession>A0A7R9KDT2</accession>
<dbReference type="PANTHER" id="PTHR19282:SF544">
    <property type="entry name" value="TETRASPANIN"/>
    <property type="match status" value="1"/>
</dbReference>
<dbReference type="EMBL" id="OC854677">
    <property type="protein sequence ID" value="CAD7620012.1"/>
    <property type="molecule type" value="Genomic_DNA"/>
</dbReference>
<organism evidence="6">
    <name type="scientific">Medioppia subpectinata</name>
    <dbReference type="NCBI Taxonomy" id="1979941"/>
    <lineage>
        <taxon>Eukaryota</taxon>
        <taxon>Metazoa</taxon>
        <taxon>Ecdysozoa</taxon>
        <taxon>Arthropoda</taxon>
        <taxon>Chelicerata</taxon>
        <taxon>Arachnida</taxon>
        <taxon>Acari</taxon>
        <taxon>Acariformes</taxon>
        <taxon>Sarcoptiformes</taxon>
        <taxon>Oribatida</taxon>
        <taxon>Brachypylina</taxon>
        <taxon>Oppioidea</taxon>
        <taxon>Oppiidae</taxon>
        <taxon>Medioppia</taxon>
    </lineage>
</organism>
<dbReference type="PANTHER" id="PTHR19282">
    <property type="entry name" value="TETRASPANIN"/>
    <property type="match status" value="1"/>
</dbReference>
<evidence type="ECO:0000256" key="1">
    <source>
        <dbReference type="ARBA" id="ARBA00004141"/>
    </source>
</evidence>